<name>A0A4Y7IEI5_PAPSO</name>
<evidence type="ECO:0000313" key="1">
    <source>
        <dbReference type="EMBL" id="RZC47284.1"/>
    </source>
</evidence>
<sequence>MSLLRFKTVMVLLTSGVILIKKKKKRKKSVFGCNTRRFSTGKRPCICPGLLRPFNLRITSFIS</sequence>
<gene>
    <name evidence="1" type="ORF">C5167_040240</name>
</gene>
<dbReference type="AlphaFoldDB" id="A0A4Y7IEI5"/>
<keyword evidence="2" id="KW-1185">Reference proteome</keyword>
<proteinExistence type="predicted"/>
<dbReference type="Proteomes" id="UP000316621">
    <property type="component" value="Chromosome 1"/>
</dbReference>
<accession>A0A4Y7IEI5</accession>
<organism evidence="1 2">
    <name type="scientific">Papaver somniferum</name>
    <name type="common">Opium poppy</name>
    <dbReference type="NCBI Taxonomy" id="3469"/>
    <lineage>
        <taxon>Eukaryota</taxon>
        <taxon>Viridiplantae</taxon>
        <taxon>Streptophyta</taxon>
        <taxon>Embryophyta</taxon>
        <taxon>Tracheophyta</taxon>
        <taxon>Spermatophyta</taxon>
        <taxon>Magnoliopsida</taxon>
        <taxon>Ranunculales</taxon>
        <taxon>Papaveraceae</taxon>
        <taxon>Papaveroideae</taxon>
        <taxon>Papaver</taxon>
    </lineage>
</organism>
<reference evidence="1 2" key="1">
    <citation type="journal article" date="2018" name="Science">
        <title>The opium poppy genome and morphinan production.</title>
        <authorList>
            <person name="Guo L."/>
            <person name="Winzer T."/>
            <person name="Yang X."/>
            <person name="Li Y."/>
            <person name="Ning Z."/>
            <person name="He Z."/>
            <person name="Teodor R."/>
            <person name="Lu Y."/>
            <person name="Bowser T.A."/>
            <person name="Graham I.A."/>
            <person name="Ye K."/>
        </authorList>
    </citation>
    <scope>NUCLEOTIDE SEQUENCE [LARGE SCALE GENOMIC DNA]</scope>
    <source>
        <strain evidence="2">cv. HN1</strain>
        <tissue evidence="1">Leaves</tissue>
    </source>
</reference>
<dbReference type="EMBL" id="CM010715">
    <property type="protein sequence ID" value="RZC47284.1"/>
    <property type="molecule type" value="Genomic_DNA"/>
</dbReference>
<protein>
    <submittedName>
        <fullName evidence="1">Uncharacterized protein</fullName>
    </submittedName>
</protein>
<dbReference type="Gramene" id="RZC47284">
    <property type="protein sequence ID" value="RZC47284"/>
    <property type="gene ID" value="C5167_040240"/>
</dbReference>
<evidence type="ECO:0000313" key="2">
    <source>
        <dbReference type="Proteomes" id="UP000316621"/>
    </source>
</evidence>